<keyword evidence="3" id="KW-0813">Transport</keyword>
<keyword evidence="6" id="KW-0333">Golgi apparatus</keyword>
<comment type="subunit">
    <text evidence="10">Component of the multisubunit TRAPP (transport protein particle) complex, which includes at least TRAPPC2, TRAPPC2L, TRAPPC3, TRAPPC3L, TRAPPC4, TRAPPC5, TRAPPC8, TRAPPC9, TRAPPC10, TRAPPC11 and TRAPPC12. Interacts with SDC2.</text>
</comment>
<evidence type="ECO:0000313" key="11">
    <source>
        <dbReference type="EMBL" id="KAK6743737.1"/>
    </source>
</evidence>
<keyword evidence="12" id="KW-1185">Reference proteome</keyword>
<evidence type="ECO:0000256" key="5">
    <source>
        <dbReference type="ARBA" id="ARBA00022892"/>
    </source>
</evidence>
<protein>
    <recommendedName>
        <fullName evidence="8">Trafficking protein particle complex subunit 4</fullName>
    </recommendedName>
</protein>
<sequence>MANTVSGEVSNLSAVFRSFEDSCLASERIQDNTSKLIELDIRRQKIREASRLLKNPRQEPTTWISLTESLMMEFPTQDCSKILQDSMNKTEDDYAFVNKQGIRAQTNQYVGVFHFSKILISSCYVDQISISLMSIQQVFIISRAGSLIYDWEAKSDVTEVERICEYPLDIILEEIDQKAVVVFGEKDGVKLRYYVTGVNGFKVSGTKFFSNGVEHSIFKYLEDESNYPVSIRFSPPSVSTNEKIILSSMFHSLFTIAVQLSPAARSSGIEIMETSQFRLSCLQSRTGVKFVVVTTPSTGIPVESLLNKLYELYADYALKNPFYAIDMPIRCSKFEEGLKSLLERVDKNSSSMTVETSFSFLSKIPDQCGYLVFADGAVVKSDGDLSNREGIMHVVEKIVGVPNTTMLPNTKFNQLTISYPDHFYTISQSGKYTFVVKRKVHS</sequence>
<dbReference type="SUPFAM" id="SSF64356">
    <property type="entry name" value="SNARE-like"/>
    <property type="match status" value="1"/>
</dbReference>
<evidence type="ECO:0000256" key="8">
    <source>
        <dbReference type="ARBA" id="ARBA00039791"/>
    </source>
</evidence>
<dbReference type="Gene3D" id="3.30.450.70">
    <property type="match status" value="1"/>
</dbReference>
<keyword evidence="4" id="KW-0256">Endoplasmic reticulum</keyword>
<evidence type="ECO:0000256" key="10">
    <source>
        <dbReference type="ARBA" id="ARBA00046941"/>
    </source>
</evidence>
<comment type="similarity">
    <text evidence="7">Belongs to the TRAPP small subunits family. TRAPPC4 subfamily.</text>
</comment>
<proteinExistence type="inferred from homology"/>
<dbReference type="EMBL" id="JAVFWL010000003">
    <property type="protein sequence ID" value="KAK6743737.1"/>
    <property type="molecule type" value="Genomic_DNA"/>
</dbReference>
<dbReference type="InterPro" id="IPR011012">
    <property type="entry name" value="Longin-like_dom_sf"/>
</dbReference>
<dbReference type="SMART" id="SM01399">
    <property type="entry name" value="Sybindin"/>
    <property type="match status" value="1"/>
</dbReference>
<accession>A0ABR1CZI4</accession>
<evidence type="ECO:0000256" key="4">
    <source>
        <dbReference type="ARBA" id="ARBA00022824"/>
    </source>
</evidence>
<evidence type="ECO:0000256" key="1">
    <source>
        <dbReference type="ARBA" id="ARBA00004240"/>
    </source>
</evidence>
<dbReference type="InterPro" id="IPR007233">
    <property type="entry name" value="TRAPPC"/>
</dbReference>
<name>A0ABR1CZI4_NECAM</name>
<dbReference type="PANTHER" id="PTHR23249">
    <property type="entry name" value="TRAFFICKING PROTEIN PARTICLE COMPLEX SUBUNIT"/>
    <property type="match status" value="1"/>
</dbReference>
<organism evidence="11 12">
    <name type="scientific">Necator americanus</name>
    <name type="common">Human hookworm</name>
    <dbReference type="NCBI Taxonomy" id="51031"/>
    <lineage>
        <taxon>Eukaryota</taxon>
        <taxon>Metazoa</taxon>
        <taxon>Ecdysozoa</taxon>
        <taxon>Nematoda</taxon>
        <taxon>Chromadorea</taxon>
        <taxon>Rhabditida</taxon>
        <taxon>Rhabditina</taxon>
        <taxon>Rhabditomorpha</taxon>
        <taxon>Strongyloidea</taxon>
        <taxon>Ancylostomatidae</taxon>
        <taxon>Bunostominae</taxon>
        <taxon>Necator</taxon>
    </lineage>
</organism>
<evidence type="ECO:0000256" key="9">
    <source>
        <dbReference type="ARBA" id="ARBA00046052"/>
    </source>
</evidence>
<gene>
    <name evidence="11" type="primary">Necator_chrIII.g11576</name>
    <name evidence="11" type="ORF">RB195_010811</name>
</gene>
<dbReference type="Proteomes" id="UP001303046">
    <property type="component" value="Unassembled WGS sequence"/>
</dbReference>
<evidence type="ECO:0000313" key="12">
    <source>
        <dbReference type="Proteomes" id="UP001303046"/>
    </source>
</evidence>
<keyword evidence="5" id="KW-0931">ER-Golgi transport</keyword>
<comment type="function">
    <text evidence="9">Core component of the TRAPP complexes which has a function of guanine nucleotide exchange factor activity for Rab1 GTPase. Plays a role in vesicular transport from endoplasmic reticulum to Golgi and autophagy. May play a role in dendrite postsynaptic membrane trafficking.</text>
</comment>
<dbReference type="CDD" id="cd14856">
    <property type="entry name" value="TRAPPC4_synbindin"/>
    <property type="match status" value="1"/>
</dbReference>
<evidence type="ECO:0000256" key="2">
    <source>
        <dbReference type="ARBA" id="ARBA00004555"/>
    </source>
</evidence>
<evidence type="ECO:0000256" key="7">
    <source>
        <dbReference type="ARBA" id="ARBA00038179"/>
    </source>
</evidence>
<comment type="caution">
    <text evidence="11">The sequence shown here is derived from an EMBL/GenBank/DDBJ whole genome shotgun (WGS) entry which is preliminary data.</text>
</comment>
<dbReference type="Gene3D" id="2.30.42.40">
    <property type="match status" value="1"/>
</dbReference>
<evidence type="ECO:0000256" key="6">
    <source>
        <dbReference type="ARBA" id="ARBA00023034"/>
    </source>
</evidence>
<dbReference type="PANTHER" id="PTHR23249:SF15">
    <property type="entry name" value="TRAFFICKING PROTEIN PARTICLE COMPLEX SUBUNIT 4"/>
    <property type="match status" value="1"/>
</dbReference>
<reference evidence="11 12" key="1">
    <citation type="submission" date="2023-08" db="EMBL/GenBank/DDBJ databases">
        <title>A Necator americanus chromosomal reference genome.</title>
        <authorList>
            <person name="Ilik V."/>
            <person name="Petrzelkova K.J."/>
            <person name="Pardy F."/>
            <person name="Fuh T."/>
            <person name="Niatou-Singa F.S."/>
            <person name="Gouil Q."/>
            <person name="Baker L."/>
            <person name="Ritchie M.E."/>
            <person name="Jex A.R."/>
            <person name="Gazzola D."/>
            <person name="Li H."/>
            <person name="Toshio Fujiwara R."/>
            <person name="Zhan B."/>
            <person name="Aroian R.V."/>
            <person name="Pafco B."/>
            <person name="Schwarz E.M."/>
        </authorList>
    </citation>
    <scope>NUCLEOTIDE SEQUENCE [LARGE SCALE GENOMIC DNA]</scope>
    <source>
        <strain evidence="11 12">Aroian</strain>
        <tissue evidence="11">Whole animal</tissue>
    </source>
</reference>
<dbReference type="Pfam" id="PF04099">
    <property type="entry name" value="Sybindin"/>
    <property type="match status" value="1"/>
</dbReference>
<comment type="subcellular location">
    <subcellularLocation>
        <location evidence="1">Endoplasmic reticulum</location>
    </subcellularLocation>
    <subcellularLocation>
        <location evidence="2">Golgi apparatus</location>
    </subcellularLocation>
</comment>
<evidence type="ECO:0000256" key="3">
    <source>
        <dbReference type="ARBA" id="ARBA00022448"/>
    </source>
</evidence>